<dbReference type="RefSeq" id="WP_129833983.1">
    <property type="nucleotide sequence ID" value="NZ_CP035704.1"/>
</dbReference>
<keyword evidence="4" id="KW-1185">Reference proteome</keyword>
<dbReference type="Pfam" id="PF13439">
    <property type="entry name" value="Glyco_transf_4"/>
    <property type="match status" value="1"/>
</dbReference>
<dbReference type="Gene3D" id="3.40.50.2000">
    <property type="entry name" value="Glycogen Phosphorylase B"/>
    <property type="match status" value="2"/>
</dbReference>
<organism evidence="3 4">
    <name type="scientific">Pseudolysobacter antarcticus</name>
    <dbReference type="NCBI Taxonomy" id="2511995"/>
    <lineage>
        <taxon>Bacteria</taxon>
        <taxon>Pseudomonadati</taxon>
        <taxon>Pseudomonadota</taxon>
        <taxon>Gammaproteobacteria</taxon>
        <taxon>Lysobacterales</taxon>
        <taxon>Rhodanobacteraceae</taxon>
        <taxon>Pseudolysobacter</taxon>
    </lineage>
</organism>
<reference evidence="3 4" key="1">
    <citation type="submission" date="2019-01" db="EMBL/GenBank/DDBJ databases">
        <title>Pseudolysobacter antarctica gen. nov., sp. nov., isolated from Fildes Peninsula, Antarctica.</title>
        <authorList>
            <person name="Wei Z."/>
            <person name="Peng F."/>
        </authorList>
    </citation>
    <scope>NUCLEOTIDE SEQUENCE [LARGE SCALE GENOMIC DNA]</scope>
    <source>
        <strain evidence="3 4">AQ6-296</strain>
    </source>
</reference>
<dbReference type="AlphaFoldDB" id="A0A411HL03"/>
<evidence type="ECO:0000313" key="4">
    <source>
        <dbReference type="Proteomes" id="UP000291562"/>
    </source>
</evidence>
<name>A0A411HL03_9GAMM</name>
<dbReference type="GO" id="GO:1901135">
    <property type="term" value="P:carbohydrate derivative metabolic process"/>
    <property type="evidence" value="ECO:0007669"/>
    <property type="project" value="UniProtKB-ARBA"/>
</dbReference>
<dbReference type="SUPFAM" id="SSF53756">
    <property type="entry name" value="UDP-Glycosyltransferase/glycogen phosphorylase"/>
    <property type="match status" value="1"/>
</dbReference>
<evidence type="ECO:0000259" key="1">
    <source>
        <dbReference type="Pfam" id="PF00534"/>
    </source>
</evidence>
<dbReference type="Pfam" id="PF00534">
    <property type="entry name" value="Glycos_transf_1"/>
    <property type="match status" value="1"/>
</dbReference>
<dbReference type="Proteomes" id="UP000291562">
    <property type="component" value="Chromosome"/>
</dbReference>
<gene>
    <name evidence="3" type="ORF">ELE36_13055</name>
</gene>
<dbReference type="CDD" id="cd03801">
    <property type="entry name" value="GT4_PimA-like"/>
    <property type="match status" value="1"/>
</dbReference>
<dbReference type="KEGG" id="xbc:ELE36_13055"/>
<sequence length="405" mass="45099">MLLTQPRSLYAAFDRFPTCKGASNHIARFAPCLFDYAGSGLLYVLGDTTLPVQQREGNVEILRFSVPFDNFLERATAYGTYLERVLDHAASGLAIAHFRDPWSGVPLLSRTHDYATVYEVNALPSIELLHAYPGIAPRTLEKIRATELYCLDRCDAIVTPSNTTRSLLESLGVNSAKITVVPNGAELIEPSPRPTDAPQKYLIYFGALQTWQGIDTLLRAFSLLADMDDLHLVICGSLQSRDARRSERFAIKLGINDRIVWRWELSAAALAPWIVNAEISLAPLRECARNVIQGCAPLKILESMAAGVVVIASDLPPVRELIRDGIEGRLVAPDRPAELARAIRVLMAYPERRRMMGERGRERIANEFTWPHSLQRLRDVYRRIDPAHAIELAPRADAAFTTTSA</sequence>
<accession>A0A411HL03</accession>
<feature type="domain" description="Glycosyl transferase family 1" evidence="1">
    <location>
        <begin position="196"/>
        <end position="363"/>
    </location>
</feature>
<feature type="domain" description="Glycosyltransferase subfamily 4-like N-terminal" evidence="2">
    <location>
        <begin position="56"/>
        <end position="185"/>
    </location>
</feature>
<evidence type="ECO:0000259" key="2">
    <source>
        <dbReference type="Pfam" id="PF13439"/>
    </source>
</evidence>
<protein>
    <submittedName>
        <fullName evidence="3">Glycosyltransferase</fullName>
    </submittedName>
</protein>
<dbReference type="GO" id="GO:0016757">
    <property type="term" value="F:glycosyltransferase activity"/>
    <property type="evidence" value="ECO:0007669"/>
    <property type="project" value="InterPro"/>
</dbReference>
<dbReference type="OrthoDB" id="5290958at2"/>
<dbReference type="PANTHER" id="PTHR12526:SF600">
    <property type="entry name" value="GLYCOSYL TRANSFERASE GROUP 1"/>
    <property type="match status" value="1"/>
</dbReference>
<keyword evidence="3" id="KW-0808">Transferase</keyword>
<proteinExistence type="predicted"/>
<dbReference type="EMBL" id="CP035704">
    <property type="protein sequence ID" value="QBB71206.1"/>
    <property type="molecule type" value="Genomic_DNA"/>
</dbReference>
<dbReference type="InterPro" id="IPR028098">
    <property type="entry name" value="Glyco_trans_4-like_N"/>
</dbReference>
<dbReference type="PANTHER" id="PTHR12526">
    <property type="entry name" value="GLYCOSYLTRANSFERASE"/>
    <property type="match status" value="1"/>
</dbReference>
<dbReference type="InterPro" id="IPR001296">
    <property type="entry name" value="Glyco_trans_1"/>
</dbReference>
<evidence type="ECO:0000313" key="3">
    <source>
        <dbReference type="EMBL" id="QBB71206.1"/>
    </source>
</evidence>